<reference evidence="3 4" key="1">
    <citation type="submission" date="2025-04" db="UniProtKB">
        <authorList>
            <consortium name="RefSeq"/>
        </authorList>
    </citation>
    <scope>IDENTIFICATION</scope>
</reference>
<feature type="region of interest" description="Disordered" evidence="1">
    <location>
        <begin position="302"/>
        <end position="362"/>
    </location>
</feature>
<feature type="compositionally biased region" description="Basic residues" evidence="1">
    <location>
        <begin position="334"/>
        <end position="347"/>
    </location>
</feature>
<feature type="region of interest" description="Disordered" evidence="1">
    <location>
        <begin position="374"/>
        <end position="395"/>
    </location>
</feature>
<sequence length="395" mass="43660">MMLHGSKLSDSPVVDGRQKDVFLPPISTHRKCAGVNNCAPSEGSDDEDTAKSSQFLSTRWRAKPPKGQSRLEVNQSSMSDSFVLPRINGSSSQSKAEHHDRKSRTSLSLPSRTRDPCLTLSKSCPALMSNPRRRTLGGDSPDAKYEYDDDFDESDNLRDIKSVSLNADTVTARKRDGSQSGNHSGSSVHPEDITDGVVHKLAKLESPRSKNSHHGSHYHHHHQQQPPKTKEPDTTLPDIFVPNGLALRITQNTQQTTHGQRGESKKRLAKRQSSVERRSEQDYLVPGLVDFTSGLNDNLCALDPSPWQTSATEEAGTPSVTDPTGNLSTLSHHPSTKGSKKKRKQKKQVSLEQDRPHLLRDTTQADIKCMTWLTEGHQEETTDQLAPPAAEPRVN</sequence>
<feature type="region of interest" description="Disordered" evidence="1">
    <location>
        <begin position="171"/>
        <end position="193"/>
    </location>
</feature>
<feature type="compositionally biased region" description="Polar residues" evidence="1">
    <location>
        <begin position="306"/>
        <end position="333"/>
    </location>
</feature>
<dbReference type="AlphaFoldDB" id="A0A8B7YVM1"/>
<accession>A0A8B7YVM1</accession>
<evidence type="ECO:0000313" key="4">
    <source>
        <dbReference type="RefSeq" id="XP_022097364.1"/>
    </source>
</evidence>
<dbReference type="OrthoDB" id="10449158at2759"/>
<dbReference type="OMA" id="CHIDENC"/>
<feature type="compositionally biased region" description="Polar residues" evidence="1">
    <location>
        <begin position="71"/>
        <end position="80"/>
    </location>
</feature>
<feature type="compositionally biased region" description="Polar residues" evidence="1">
    <location>
        <begin position="178"/>
        <end position="187"/>
    </location>
</feature>
<dbReference type="KEGG" id="aplc:110982902"/>
<proteinExistence type="predicted"/>
<keyword evidence="2" id="KW-1185">Reference proteome</keyword>
<name>A0A8B7YVM1_ACAPL</name>
<dbReference type="Proteomes" id="UP000694845">
    <property type="component" value="Unplaced"/>
</dbReference>
<dbReference type="RefSeq" id="XP_022097364.1">
    <property type="nucleotide sequence ID" value="XM_022241672.1"/>
</dbReference>
<feature type="region of interest" description="Disordered" evidence="1">
    <location>
        <begin position="252"/>
        <end position="281"/>
    </location>
</feature>
<gene>
    <name evidence="3 4" type="primary">LOC110982902</name>
</gene>
<evidence type="ECO:0000256" key="1">
    <source>
        <dbReference type="SAM" id="MobiDB-lite"/>
    </source>
</evidence>
<feature type="region of interest" description="Disordered" evidence="1">
    <location>
        <begin position="205"/>
        <end position="239"/>
    </location>
</feature>
<dbReference type="GeneID" id="110982902"/>
<evidence type="ECO:0000313" key="3">
    <source>
        <dbReference type="RefSeq" id="XP_022097363.1"/>
    </source>
</evidence>
<dbReference type="RefSeq" id="XP_022097363.1">
    <property type="nucleotide sequence ID" value="XM_022241671.1"/>
</dbReference>
<feature type="region of interest" description="Disordered" evidence="1">
    <location>
        <begin position="1"/>
        <end position="153"/>
    </location>
</feature>
<organism evidence="2 4">
    <name type="scientific">Acanthaster planci</name>
    <name type="common">Crown-of-thorns starfish</name>
    <dbReference type="NCBI Taxonomy" id="133434"/>
    <lineage>
        <taxon>Eukaryota</taxon>
        <taxon>Metazoa</taxon>
        <taxon>Echinodermata</taxon>
        <taxon>Eleutherozoa</taxon>
        <taxon>Asterozoa</taxon>
        <taxon>Asteroidea</taxon>
        <taxon>Valvatacea</taxon>
        <taxon>Valvatida</taxon>
        <taxon>Acanthasteridae</taxon>
        <taxon>Acanthaster</taxon>
    </lineage>
</organism>
<feature type="compositionally biased region" description="Basic residues" evidence="1">
    <location>
        <begin position="210"/>
        <end position="223"/>
    </location>
</feature>
<evidence type="ECO:0000313" key="2">
    <source>
        <dbReference type="Proteomes" id="UP000694845"/>
    </source>
</evidence>
<protein>
    <submittedName>
        <fullName evidence="3 4">Uncharacterized protein LOC110982902</fullName>
    </submittedName>
</protein>